<organism evidence="1">
    <name type="scientific">marine sediment metagenome</name>
    <dbReference type="NCBI Taxonomy" id="412755"/>
    <lineage>
        <taxon>unclassified sequences</taxon>
        <taxon>metagenomes</taxon>
        <taxon>ecological metagenomes</taxon>
    </lineage>
</organism>
<accession>A0A0F9UJ02</accession>
<protein>
    <submittedName>
        <fullName evidence="1">Uncharacterized protein</fullName>
    </submittedName>
</protein>
<dbReference type="EMBL" id="LAZR01000666">
    <property type="protein sequence ID" value="KKN61216.1"/>
    <property type="molecule type" value="Genomic_DNA"/>
</dbReference>
<proteinExistence type="predicted"/>
<comment type="caution">
    <text evidence="1">The sequence shown here is derived from an EMBL/GenBank/DDBJ whole genome shotgun (WGS) entry which is preliminary data.</text>
</comment>
<gene>
    <name evidence="1" type="ORF">LCGC14_0524060</name>
</gene>
<reference evidence="1" key="1">
    <citation type="journal article" date="2015" name="Nature">
        <title>Complex archaea that bridge the gap between prokaryotes and eukaryotes.</title>
        <authorList>
            <person name="Spang A."/>
            <person name="Saw J.H."/>
            <person name="Jorgensen S.L."/>
            <person name="Zaremba-Niedzwiedzka K."/>
            <person name="Martijn J."/>
            <person name="Lind A.E."/>
            <person name="van Eijk R."/>
            <person name="Schleper C."/>
            <person name="Guy L."/>
            <person name="Ettema T.J."/>
        </authorList>
    </citation>
    <scope>NUCLEOTIDE SEQUENCE</scope>
</reference>
<sequence length="98" mass="11055">MKMFVNLVQIILIAGMVYPVYAMWNNEQLNNFCGELKSNMTKQYVLDLAYEKNIRLNLGNVDDLKWHATASTPASFSDYSCLIKGLGDRVASAKMTVN</sequence>
<evidence type="ECO:0000313" key="1">
    <source>
        <dbReference type="EMBL" id="KKN61216.1"/>
    </source>
</evidence>
<dbReference type="AlphaFoldDB" id="A0A0F9UJ02"/>
<name>A0A0F9UJ02_9ZZZZ</name>